<dbReference type="InterPro" id="IPR005495">
    <property type="entry name" value="LptG/LptF_permease"/>
</dbReference>
<dbReference type="GO" id="GO:0015920">
    <property type="term" value="P:lipopolysaccharide transport"/>
    <property type="evidence" value="ECO:0007669"/>
    <property type="project" value="TreeGrafter"/>
</dbReference>
<dbReference type="GO" id="GO:0043190">
    <property type="term" value="C:ATP-binding cassette (ABC) transporter complex"/>
    <property type="evidence" value="ECO:0007669"/>
    <property type="project" value="TreeGrafter"/>
</dbReference>
<feature type="transmembrane region" description="Helical" evidence="9">
    <location>
        <begin position="102"/>
        <end position="120"/>
    </location>
</feature>
<dbReference type="EMBL" id="JADHSG010000002">
    <property type="protein sequence ID" value="MBL6902952.1"/>
    <property type="molecule type" value="Genomic_DNA"/>
</dbReference>
<evidence type="ECO:0000256" key="3">
    <source>
        <dbReference type="ARBA" id="ARBA00007725"/>
    </source>
</evidence>
<evidence type="ECO:0000313" key="11">
    <source>
        <dbReference type="Proteomes" id="UP000705230"/>
    </source>
</evidence>
<evidence type="ECO:0000256" key="8">
    <source>
        <dbReference type="ARBA" id="ARBA00026081"/>
    </source>
</evidence>
<comment type="function">
    <text evidence="1">Part of the ABC transporter complex LptBFG involved in the translocation of lipopolysaccharide (LPS) from the inner membrane to the outer membrane.</text>
</comment>
<sequence>MISNFGIFSRYLIQRTFIISCLVLLIFIALDCIFLVIAEMEDISSEYNFNQLLRYVLGTSPHSALTYLEGSCLLGMLISMSISQQEGNLGIMRSGGFSPLRISIVSSIGAIGMILVFLVSDEIYFKDMSMNAEVKKNLVTSNSQSKKNVRANWIKDDGTYLQYFAKDGEILYDISIVKVKNDKVLYSTSSNKAFILENSIKLSQPYIFKNFESSEVSYQEIPFEFPKVLQLSSPNIKNIKLTEQLGYLRILNESKSSSFKSDLEKNIYRTILLPISALAIMLLAGSLMFGSLRESAMGSKIIFGVISGFVYGIIQDLTVSIFITYSLSILLAVILPILLISILSFIFYRKI</sequence>
<feature type="transmembrane region" description="Helical" evidence="9">
    <location>
        <begin position="301"/>
        <end position="323"/>
    </location>
</feature>
<feature type="transmembrane region" description="Helical" evidence="9">
    <location>
        <begin position="12"/>
        <end position="38"/>
    </location>
</feature>
<evidence type="ECO:0000256" key="7">
    <source>
        <dbReference type="ARBA" id="ARBA00023136"/>
    </source>
</evidence>
<evidence type="ECO:0000256" key="1">
    <source>
        <dbReference type="ARBA" id="ARBA00002265"/>
    </source>
</evidence>
<organism evidence="10 11">
    <name type="scientific">SAR86 cluster bacterium</name>
    <dbReference type="NCBI Taxonomy" id="2030880"/>
    <lineage>
        <taxon>Bacteria</taxon>
        <taxon>Pseudomonadati</taxon>
        <taxon>Pseudomonadota</taxon>
        <taxon>Gammaproteobacteria</taxon>
        <taxon>SAR86 cluster</taxon>
    </lineage>
</organism>
<comment type="caution">
    <text evidence="10">The sequence shown here is derived from an EMBL/GenBank/DDBJ whole genome shotgun (WGS) entry which is preliminary data.</text>
</comment>
<gene>
    <name evidence="10" type="ORF">ISR29_01985</name>
</gene>
<evidence type="ECO:0000256" key="2">
    <source>
        <dbReference type="ARBA" id="ARBA00004651"/>
    </source>
</evidence>
<name>A0A937M051_9GAMM</name>
<comment type="subcellular location">
    <subcellularLocation>
        <location evidence="2">Cell membrane</location>
        <topology evidence="2">Multi-pass membrane protein</topology>
    </subcellularLocation>
</comment>
<evidence type="ECO:0000256" key="5">
    <source>
        <dbReference type="ARBA" id="ARBA00022692"/>
    </source>
</evidence>
<keyword evidence="6 9" id="KW-1133">Transmembrane helix</keyword>
<dbReference type="PANTHER" id="PTHR33529">
    <property type="entry name" value="SLR0882 PROTEIN-RELATED"/>
    <property type="match status" value="1"/>
</dbReference>
<evidence type="ECO:0000256" key="9">
    <source>
        <dbReference type="SAM" id="Phobius"/>
    </source>
</evidence>
<proteinExistence type="inferred from homology"/>
<accession>A0A937M051</accession>
<keyword evidence="7 9" id="KW-0472">Membrane</keyword>
<protein>
    <submittedName>
        <fullName evidence="10">LptF/LptG family permease</fullName>
    </submittedName>
</protein>
<feature type="transmembrane region" description="Helical" evidence="9">
    <location>
        <begin position="329"/>
        <end position="348"/>
    </location>
</feature>
<comment type="subunit">
    <text evidence="8">Component of the lipopolysaccharide transport and assembly complex. The LptBFG transporter is composed of two ATP-binding proteins (LptB) and two transmembrane proteins (LptF and LptG).</text>
</comment>
<comment type="similarity">
    <text evidence="3">Belongs to the LptF/LptG family.</text>
</comment>
<reference evidence="10" key="1">
    <citation type="submission" date="2020-10" db="EMBL/GenBank/DDBJ databases">
        <title>Microbiome of the Black Sea water column analyzed by genome centric metagenomics.</title>
        <authorList>
            <person name="Cabello-Yeves P.J."/>
            <person name="Callieri C."/>
            <person name="Picazo A."/>
            <person name="Mehrshad M."/>
            <person name="Haro-Moreno J.M."/>
            <person name="Roda-Garcia J."/>
            <person name="Dzembekova N."/>
            <person name="Slabakova V."/>
            <person name="Slabakova N."/>
            <person name="Moncheva S."/>
            <person name="Rodriguez-Valera F."/>
        </authorList>
    </citation>
    <scope>NUCLEOTIDE SEQUENCE</scope>
    <source>
        <strain evidence="10">BS30m-G43</strain>
    </source>
</reference>
<keyword evidence="5 9" id="KW-0812">Transmembrane</keyword>
<dbReference type="AlphaFoldDB" id="A0A937M051"/>
<evidence type="ECO:0000256" key="4">
    <source>
        <dbReference type="ARBA" id="ARBA00022475"/>
    </source>
</evidence>
<dbReference type="PANTHER" id="PTHR33529:SF2">
    <property type="entry name" value="LIPOPOLYSACCHARIDE EXPORT SYSTEM PERMEASE PROTEIN LPTG"/>
    <property type="match status" value="1"/>
</dbReference>
<evidence type="ECO:0000256" key="6">
    <source>
        <dbReference type="ARBA" id="ARBA00022989"/>
    </source>
</evidence>
<evidence type="ECO:0000313" key="10">
    <source>
        <dbReference type="EMBL" id="MBL6902952.1"/>
    </source>
</evidence>
<dbReference type="Pfam" id="PF03739">
    <property type="entry name" value="LptF_LptG"/>
    <property type="match status" value="1"/>
</dbReference>
<feature type="transmembrane region" description="Helical" evidence="9">
    <location>
        <begin position="267"/>
        <end position="289"/>
    </location>
</feature>
<keyword evidence="4" id="KW-1003">Cell membrane</keyword>
<dbReference type="Proteomes" id="UP000705230">
    <property type="component" value="Unassembled WGS sequence"/>
</dbReference>